<accession>A0ABR3MZW3</accession>
<sequence length="251" mass="28649">MKASNFPPRLVPFRGKADSRGSIKGPVVFLLTELKSAAMGNDTSHLHLISLSLSSLSHSQAIPALIFPLFLIFSLSPSPLHSLHRLPSQRLPAKNVYYYRCPDHRRNYVMSFAFCFDREDDVYQFAYCYPYTYSRLQHYLASLERRNLDYLQREQLGLSVVSHCMFVHCVSTRLCCVSGSGSFTLPTVPSRSYQIIVEENSLGMLERLKPSFRAFITFTFVKESQARGATDERTFIDKKYGVNGKKEISFT</sequence>
<protein>
    <recommendedName>
        <fullName evidence="4">Cytosolic carboxypeptidase N-terminal domain-containing protein</fullName>
    </recommendedName>
</protein>
<comment type="cofactor">
    <cofactor evidence="1">
        <name>Zn(2+)</name>
        <dbReference type="ChEBI" id="CHEBI:29105"/>
    </cofactor>
</comment>
<reference evidence="2 3" key="1">
    <citation type="submission" date="2023-09" db="EMBL/GenBank/DDBJ databases">
        <authorList>
            <person name="Wang M."/>
        </authorList>
    </citation>
    <scope>NUCLEOTIDE SEQUENCE [LARGE SCALE GENOMIC DNA]</scope>
    <source>
        <strain evidence="2">GT-2023</strain>
        <tissue evidence="2">Liver</tissue>
    </source>
</reference>
<organism evidence="2 3">
    <name type="scientific">Cirrhinus molitorella</name>
    <name type="common">mud carp</name>
    <dbReference type="NCBI Taxonomy" id="172907"/>
    <lineage>
        <taxon>Eukaryota</taxon>
        <taxon>Metazoa</taxon>
        <taxon>Chordata</taxon>
        <taxon>Craniata</taxon>
        <taxon>Vertebrata</taxon>
        <taxon>Euteleostomi</taxon>
        <taxon>Actinopterygii</taxon>
        <taxon>Neopterygii</taxon>
        <taxon>Teleostei</taxon>
        <taxon>Ostariophysi</taxon>
        <taxon>Cypriniformes</taxon>
        <taxon>Cyprinidae</taxon>
        <taxon>Labeoninae</taxon>
        <taxon>Labeonini</taxon>
        <taxon>Cirrhinus</taxon>
    </lineage>
</organism>
<evidence type="ECO:0000313" key="3">
    <source>
        <dbReference type="Proteomes" id="UP001558613"/>
    </source>
</evidence>
<dbReference type="PANTHER" id="PTHR12756:SF9">
    <property type="entry name" value="CYTOSOLIC CARBOXYPEPTIDASE 6"/>
    <property type="match status" value="1"/>
</dbReference>
<dbReference type="Proteomes" id="UP001558613">
    <property type="component" value="Unassembled WGS sequence"/>
</dbReference>
<dbReference type="SUPFAM" id="SSF53187">
    <property type="entry name" value="Zn-dependent exopeptidases"/>
    <property type="match status" value="1"/>
</dbReference>
<dbReference type="EMBL" id="JAYMGO010000008">
    <property type="protein sequence ID" value="KAL1270159.1"/>
    <property type="molecule type" value="Genomic_DNA"/>
</dbReference>
<gene>
    <name evidence="2" type="ORF">QQF64_032448</name>
</gene>
<keyword evidence="3" id="KW-1185">Reference proteome</keyword>
<evidence type="ECO:0000256" key="1">
    <source>
        <dbReference type="ARBA" id="ARBA00001947"/>
    </source>
</evidence>
<proteinExistence type="predicted"/>
<evidence type="ECO:0000313" key="2">
    <source>
        <dbReference type="EMBL" id="KAL1270159.1"/>
    </source>
</evidence>
<dbReference type="InterPro" id="IPR050821">
    <property type="entry name" value="Cytosolic_carboxypeptidase"/>
</dbReference>
<dbReference type="PANTHER" id="PTHR12756">
    <property type="entry name" value="CYTOSOLIC CARBOXYPEPTIDASE"/>
    <property type="match status" value="1"/>
</dbReference>
<comment type="caution">
    <text evidence="2">The sequence shown here is derived from an EMBL/GenBank/DDBJ whole genome shotgun (WGS) entry which is preliminary data.</text>
</comment>
<evidence type="ECO:0008006" key="4">
    <source>
        <dbReference type="Google" id="ProtNLM"/>
    </source>
</evidence>
<name>A0ABR3MZW3_9TELE</name>